<evidence type="ECO:0000259" key="7">
    <source>
        <dbReference type="PROSITE" id="PS51755"/>
    </source>
</evidence>
<name>A0A6S7BVG3_9BURK</name>
<keyword evidence="9" id="KW-1185">Reference proteome</keyword>
<reference evidence="8 9" key="1">
    <citation type="submission" date="2020-04" db="EMBL/GenBank/DDBJ databases">
        <authorList>
            <person name="De Canck E."/>
        </authorList>
    </citation>
    <scope>NUCLEOTIDE SEQUENCE [LARGE SCALE GENOMIC DNA]</scope>
    <source>
        <strain evidence="8 9">LMG 28614</strain>
    </source>
</reference>
<dbReference type="GO" id="GO:0032993">
    <property type="term" value="C:protein-DNA complex"/>
    <property type="evidence" value="ECO:0007669"/>
    <property type="project" value="TreeGrafter"/>
</dbReference>
<evidence type="ECO:0000256" key="3">
    <source>
        <dbReference type="ARBA" id="ARBA00023125"/>
    </source>
</evidence>
<evidence type="ECO:0000313" key="8">
    <source>
        <dbReference type="EMBL" id="CAB3804272.1"/>
    </source>
</evidence>
<dbReference type="SMART" id="SM00448">
    <property type="entry name" value="REC"/>
    <property type="match status" value="1"/>
</dbReference>
<dbReference type="PANTHER" id="PTHR48111">
    <property type="entry name" value="REGULATOR OF RPOS"/>
    <property type="match status" value="1"/>
</dbReference>
<organism evidence="8 9">
    <name type="scientific">Paraburkholderia ultramafica</name>
    <dbReference type="NCBI Taxonomy" id="1544867"/>
    <lineage>
        <taxon>Bacteria</taxon>
        <taxon>Pseudomonadati</taxon>
        <taxon>Pseudomonadota</taxon>
        <taxon>Betaproteobacteria</taxon>
        <taxon>Burkholderiales</taxon>
        <taxon>Burkholderiaceae</taxon>
        <taxon>Paraburkholderia</taxon>
    </lineage>
</organism>
<dbReference type="EMBL" id="CADIKK010000038">
    <property type="protein sequence ID" value="CAB3804272.1"/>
    <property type="molecule type" value="Genomic_DNA"/>
</dbReference>
<dbReference type="GO" id="GO:0005829">
    <property type="term" value="C:cytosol"/>
    <property type="evidence" value="ECO:0007669"/>
    <property type="project" value="TreeGrafter"/>
</dbReference>
<dbReference type="AlphaFoldDB" id="A0A6S7BVG3"/>
<dbReference type="InterPro" id="IPR016032">
    <property type="entry name" value="Sig_transdc_resp-reg_C-effctor"/>
</dbReference>
<feature type="domain" description="OmpR/PhoB-type" evidence="7">
    <location>
        <begin position="137"/>
        <end position="236"/>
    </location>
</feature>
<dbReference type="InterPro" id="IPR039420">
    <property type="entry name" value="WalR-like"/>
</dbReference>
<dbReference type="GO" id="GO:0006355">
    <property type="term" value="P:regulation of DNA-templated transcription"/>
    <property type="evidence" value="ECO:0007669"/>
    <property type="project" value="InterPro"/>
</dbReference>
<dbReference type="InterPro" id="IPR011006">
    <property type="entry name" value="CheY-like_superfamily"/>
</dbReference>
<dbReference type="PANTHER" id="PTHR48111:SF40">
    <property type="entry name" value="PHOSPHATE REGULON TRANSCRIPTIONAL REGULATORY PROTEIN PHOB"/>
    <property type="match status" value="1"/>
</dbReference>
<dbReference type="CDD" id="cd00383">
    <property type="entry name" value="trans_reg_C"/>
    <property type="match status" value="1"/>
</dbReference>
<dbReference type="InterPro" id="IPR036388">
    <property type="entry name" value="WH-like_DNA-bd_sf"/>
</dbReference>
<evidence type="ECO:0000313" key="9">
    <source>
        <dbReference type="Proteomes" id="UP000494365"/>
    </source>
</evidence>
<dbReference type="InterPro" id="IPR001789">
    <property type="entry name" value="Sig_transdc_resp-reg_receiver"/>
</dbReference>
<evidence type="ECO:0000259" key="6">
    <source>
        <dbReference type="PROSITE" id="PS50110"/>
    </source>
</evidence>
<evidence type="ECO:0000256" key="5">
    <source>
        <dbReference type="PROSITE-ProRule" id="PRU01091"/>
    </source>
</evidence>
<evidence type="ECO:0000256" key="4">
    <source>
        <dbReference type="PROSITE-ProRule" id="PRU00169"/>
    </source>
</evidence>
<proteinExistence type="predicted"/>
<dbReference type="InterPro" id="IPR001867">
    <property type="entry name" value="OmpR/PhoB-type_DNA-bd"/>
</dbReference>
<dbReference type="Gene3D" id="1.10.10.10">
    <property type="entry name" value="Winged helix-like DNA-binding domain superfamily/Winged helix DNA-binding domain"/>
    <property type="match status" value="1"/>
</dbReference>
<dbReference type="PROSITE" id="PS50110">
    <property type="entry name" value="RESPONSE_REGULATORY"/>
    <property type="match status" value="1"/>
</dbReference>
<dbReference type="Pfam" id="PF00072">
    <property type="entry name" value="Response_reg"/>
    <property type="match status" value="1"/>
</dbReference>
<evidence type="ECO:0000256" key="2">
    <source>
        <dbReference type="ARBA" id="ARBA00023012"/>
    </source>
</evidence>
<feature type="domain" description="Response regulatory" evidence="6">
    <location>
        <begin position="1"/>
        <end position="117"/>
    </location>
</feature>
<dbReference type="RefSeq" id="WP_175152967.1">
    <property type="nucleotide sequence ID" value="NZ_CADIKK010000038.1"/>
</dbReference>
<dbReference type="PROSITE" id="PS51755">
    <property type="entry name" value="OMPR_PHOB"/>
    <property type="match status" value="1"/>
</dbReference>
<feature type="DNA-binding region" description="OmpR/PhoB-type" evidence="5">
    <location>
        <begin position="137"/>
        <end position="236"/>
    </location>
</feature>
<dbReference type="SUPFAM" id="SSF46894">
    <property type="entry name" value="C-terminal effector domain of the bipartite response regulators"/>
    <property type="match status" value="1"/>
</dbReference>
<dbReference type="GO" id="GO:0000156">
    <property type="term" value="F:phosphorelay response regulator activity"/>
    <property type="evidence" value="ECO:0007669"/>
    <property type="project" value="TreeGrafter"/>
</dbReference>
<dbReference type="GO" id="GO:0000976">
    <property type="term" value="F:transcription cis-regulatory region binding"/>
    <property type="evidence" value="ECO:0007669"/>
    <property type="project" value="TreeGrafter"/>
</dbReference>
<sequence>MRIAFCPESGTLKRGDTSHVPPDVTHYQEFRTVTSLFRALKDSEWDLIVAGWNLRDIEGRDFLRWIRATFPTPPSIVFLTAHNASEDIVAALDCGAIDYILTPIPTPVLQARLNAILRLVASSSKRATQTVPVDDHHSTMRFGQYVLHRRHHYVDIRDKRIMLRPKEYALALLLFQNVGRPITREHLHEALWGTLENFPTRTLDTHLSRLRAKLQLMQCNGFEIKQIRGVGYRMDSVDGTLL</sequence>
<dbReference type="SMART" id="SM00862">
    <property type="entry name" value="Trans_reg_C"/>
    <property type="match status" value="1"/>
</dbReference>
<keyword evidence="1" id="KW-0597">Phosphoprotein</keyword>
<evidence type="ECO:0000256" key="1">
    <source>
        <dbReference type="ARBA" id="ARBA00022553"/>
    </source>
</evidence>
<comment type="caution">
    <text evidence="4">Lacks conserved residue(s) required for the propagation of feature annotation.</text>
</comment>
<keyword evidence="3 5" id="KW-0238">DNA-binding</keyword>
<dbReference type="Proteomes" id="UP000494365">
    <property type="component" value="Unassembled WGS sequence"/>
</dbReference>
<keyword evidence="2" id="KW-0902">Two-component regulatory system</keyword>
<dbReference type="Gene3D" id="3.40.50.2300">
    <property type="match status" value="1"/>
</dbReference>
<accession>A0A6S7BVG3</accession>
<evidence type="ECO:0008006" key="10">
    <source>
        <dbReference type="Google" id="ProtNLM"/>
    </source>
</evidence>
<gene>
    <name evidence="8" type="ORF">LMG28614_05994</name>
</gene>
<protein>
    <recommendedName>
        <fullName evidence="10">DNA-binding response regulator</fullName>
    </recommendedName>
</protein>
<dbReference type="Pfam" id="PF00486">
    <property type="entry name" value="Trans_reg_C"/>
    <property type="match status" value="1"/>
</dbReference>
<dbReference type="SUPFAM" id="SSF52172">
    <property type="entry name" value="CheY-like"/>
    <property type="match status" value="1"/>
</dbReference>